<name>A0A3P6SQZ3_CYLGO</name>
<feature type="region of interest" description="Disordered" evidence="1">
    <location>
        <begin position="143"/>
        <end position="166"/>
    </location>
</feature>
<keyword evidence="3" id="KW-1185">Reference proteome</keyword>
<proteinExistence type="predicted"/>
<organism evidence="2 3">
    <name type="scientific">Cylicostephanus goldi</name>
    <name type="common">Nematode worm</name>
    <dbReference type="NCBI Taxonomy" id="71465"/>
    <lineage>
        <taxon>Eukaryota</taxon>
        <taxon>Metazoa</taxon>
        <taxon>Ecdysozoa</taxon>
        <taxon>Nematoda</taxon>
        <taxon>Chromadorea</taxon>
        <taxon>Rhabditida</taxon>
        <taxon>Rhabditina</taxon>
        <taxon>Rhabditomorpha</taxon>
        <taxon>Strongyloidea</taxon>
        <taxon>Strongylidae</taxon>
        <taxon>Cylicostephanus</taxon>
    </lineage>
</organism>
<dbReference type="EMBL" id="UYRV01009096">
    <property type="protein sequence ID" value="VDK56231.1"/>
    <property type="molecule type" value="Genomic_DNA"/>
</dbReference>
<feature type="compositionally biased region" description="Gly residues" evidence="1">
    <location>
        <begin position="199"/>
        <end position="209"/>
    </location>
</feature>
<reference evidence="2 3" key="1">
    <citation type="submission" date="2018-11" db="EMBL/GenBank/DDBJ databases">
        <authorList>
            <consortium name="Pathogen Informatics"/>
        </authorList>
    </citation>
    <scope>NUCLEOTIDE SEQUENCE [LARGE SCALE GENOMIC DNA]</scope>
</reference>
<dbReference type="OrthoDB" id="5873478at2759"/>
<accession>A0A3P6SQZ3</accession>
<evidence type="ECO:0000313" key="2">
    <source>
        <dbReference type="EMBL" id="VDK56231.1"/>
    </source>
</evidence>
<protein>
    <submittedName>
        <fullName evidence="2">Uncharacterized protein</fullName>
    </submittedName>
</protein>
<feature type="region of interest" description="Disordered" evidence="1">
    <location>
        <begin position="189"/>
        <end position="209"/>
    </location>
</feature>
<dbReference type="Proteomes" id="UP000271889">
    <property type="component" value="Unassembled WGS sequence"/>
</dbReference>
<evidence type="ECO:0000313" key="3">
    <source>
        <dbReference type="Proteomes" id="UP000271889"/>
    </source>
</evidence>
<dbReference type="AlphaFoldDB" id="A0A3P6SQZ3"/>
<gene>
    <name evidence="2" type="ORF">CGOC_LOCUS3572</name>
</gene>
<evidence type="ECO:0000256" key="1">
    <source>
        <dbReference type="SAM" id="MobiDB-lite"/>
    </source>
</evidence>
<sequence>MENNGNAVPLQEIVLSPSQQLTVPTPKPSYPQAFTRVASIPLAQQAAEAAMNSQATLPTPQITLPPYFIAPPPGYKGPLPPPPPPPPLIPRIQGEDLRRAPLVNTAVPLFKVDSSSPQTANTPYYPPTISAETLAPVIISPTTSTLPSTTTKQALPQGPDKTGFERGRSEVKTSFFEDSGLMVQALPSAPVNPPSSFGPPGGGGAGFGG</sequence>